<name>A0A934PQD2_9SPHI</name>
<dbReference type="Proteomes" id="UP000613193">
    <property type="component" value="Unassembled WGS sequence"/>
</dbReference>
<comment type="caution">
    <text evidence="1">The sequence shown here is derived from an EMBL/GenBank/DDBJ whole genome shotgun (WGS) entry which is preliminary data.</text>
</comment>
<dbReference type="SUPFAM" id="SSF49899">
    <property type="entry name" value="Concanavalin A-like lectins/glucanases"/>
    <property type="match status" value="1"/>
</dbReference>
<protein>
    <submittedName>
        <fullName evidence="1">Uncharacterized protein</fullName>
    </submittedName>
</protein>
<dbReference type="GO" id="GO:0005975">
    <property type="term" value="P:carbohydrate metabolic process"/>
    <property type="evidence" value="ECO:0007669"/>
    <property type="project" value="UniProtKB-ARBA"/>
</dbReference>
<dbReference type="Gene3D" id="2.60.120.200">
    <property type="match status" value="1"/>
</dbReference>
<proteinExistence type="predicted"/>
<reference evidence="1" key="1">
    <citation type="submission" date="2020-12" db="EMBL/GenBank/DDBJ databases">
        <title>Bacterial novel species Mucilaginibacter sp. SD-g isolated from soil.</title>
        <authorList>
            <person name="Jung H.-Y."/>
        </authorList>
    </citation>
    <scope>NUCLEOTIDE SEQUENCE</scope>
    <source>
        <strain evidence="1">SD-g</strain>
    </source>
</reference>
<accession>A0A934PQD2</accession>
<dbReference type="GO" id="GO:0004553">
    <property type="term" value="F:hydrolase activity, hydrolyzing O-glycosyl compounds"/>
    <property type="evidence" value="ECO:0007669"/>
    <property type="project" value="UniProtKB-ARBA"/>
</dbReference>
<sequence>MKRNRRIFIYLIIFLGTFSGLHADAQLGGLLKKAKNKAVQKAAEVMDKETATSANVDGDQTSNKVIINTGFDFIPGDSVLFTENFTGIANGASAKSFKTNGSASIVTVNDEAGKWLALADNATYKFTKQRFYPKHFTIEFDIFAVADKVRDIYPLIFGFTKDNSVSDYNSGNGAYVSVKYYNEHEVNINSSYNDKYLSADFDLNPYVNRKMHVSLMVDNGRMEVYLDKTKLADTQLFLPASPKNFYISAPMQYKNGSKVLVSNFRIATYKK</sequence>
<evidence type="ECO:0000313" key="1">
    <source>
        <dbReference type="EMBL" id="MBK0377762.1"/>
    </source>
</evidence>
<evidence type="ECO:0000313" key="2">
    <source>
        <dbReference type="Proteomes" id="UP000613193"/>
    </source>
</evidence>
<gene>
    <name evidence="1" type="ORF">I5M19_00475</name>
</gene>
<dbReference type="EMBL" id="JAEHFW010000001">
    <property type="protein sequence ID" value="MBK0377762.1"/>
    <property type="molecule type" value="Genomic_DNA"/>
</dbReference>
<organism evidence="1 2">
    <name type="scientific">Mucilaginibacter segetis</name>
    <dbReference type="NCBI Taxonomy" id="2793071"/>
    <lineage>
        <taxon>Bacteria</taxon>
        <taxon>Pseudomonadati</taxon>
        <taxon>Bacteroidota</taxon>
        <taxon>Sphingobacteriia</taxon>
        <taxon>Sphingobacteriales</taxon>
        <taxon>Sphingobacteriaceae</taxon>
        <taxon>Mucilaginibacter</taxon>
    </lineage>
</organism>
<dbReference type="InterPro" id="IPR013320">
    <property type="entry name" value="ConA-like_dom_sf"/>
</dbReference>
<dbReference type="AlphaFoldDB" id="A0A934PQD2"/>
<dbReference type="RefSeq" id="WP_200062956.1">
    <property type="nucleotide sequence ID" value="NZ_JAEHFW010000001.1"/>
</dbReference>
<keyword evidence="2" id="KW-1185">Reference proteome</keyword>